<evidence type="ECO:0000313" key="10">
    <source>
        <dbReference type="EMBL" id="GFO04620.1"/>
    </source>
</evidence>
<comment type="subcellular location">
    <subcellularLocation>
        <location evidence="1">Membrane</location>
        <topology evidence="1">Multi-pass membrane protein</topology>
    </subcellularLocation>
</comment>
<dbReference type="SUPFAM" id="SSF81321">
    <property type="entry name" value="Family A G protein-coupled receptor-like"/>
    <property type="match status" value="1"/>
</dbReference>
<dbReference type="PANTHER" id="PTHR24243:SF208">
    <property type="entry name" value="PYROKININ-1 RECEPTOR"/>
    <property type="match status" value="1"/>
</dbReference>
<keyword evidence="11" id="KW-1185">Reference proteome</keyword>
<evidence type="ECO:0000259" key="9">
    <source>
        <dbReference type="PROSITE" id="PS50262"/>
    </source>
</evidence>
<keyword evidence="5 8" id="KW-0472">Membrane</keyword>
<evidence type="ECO:0000256" key="1">
    <source>
        <dbReference type="ARBA" id="ARBA00004141"/>
    </source>
</evidence>
<keyword evidence="3 8" id="KW-1133">Transmembrane helix</keyword>
<dbReference type="AlphaFoldDB" id="A0AAV4ACP6"/>
<comment type="caution">
    <text evidence="10">The sequence shown here is derived from an EMBL/GenBank/DDBJ whole genome shotgun (WGS) entry which is preliminary data.</text>
</comment>
<evidence type="ECO:0000256" key="5">
    <source>
        <dbReference type="ARBA" id="ARBA00023136"/>
    </source>
</evidence>
<keyword evidence="6 10" id="KW-0675">Receptor</keyword>
<evidence type="ECO:0000256" key="6">
    <source>
        <dbReference type="ARBA" id="ARBA00023170"/>
    </source>
</evidence>
<proteinExistence type="predicted"/>
<name>A0AAV4ACP6_9GAST</name>
<dbReference type="PRINTS" id="PR00237">
    <property type="entry name" value="GPCRRHODOPSN"/>
</dbReference>
<feature type="transmembrane region" description="Helical" evidence="8">
    <location>
        <begin position="103"/>
        <end position="128"/>
    </location>
</feature>
<accession>A0AAV4ACP6</accession>
<gene>
    <name evidence="10" type="ORF">PoB_003112500</name>
</gene>
<dbReference type="InterPro" id="IPR000276">
    <property type="entry name" value="GPCR_Rhodpsn"/>
</dbReference>
<dbReference type="PROSITE" id="PS50262">
    <property type="entry name" value="G_PROTEIN_RECEP_F1_2"/>
    <property type="match status" value="1"/>
</dbReference>
<reference evidence="10 11" key="1">
    <citation type="journal article" date="2021" name="Elife">
        <title>Chloroplast acquisition without the gene transfer in kleptoplastic sea slugs, Plakobranchus ocellatus.</title>
        <authorList>
            <person name="Maeda T."/>
            <person name="Takahashi S."/>
            <person name="Yoshida T."/>
            <person name="Shimamura S."/>
            <person name="Takaki Y."/>
            <person name="Nagai Y."/>
            <person name="Toyoda A."/>
            <person name="Suzuki Y."/>
            <person name="Arimoto A."/>
            <person name="Ishii H."/>
            <person name="Satoh N."/>
            <person name="Nishiyama T."/>
            <person name="Hasebe M."/>
            <person name="Maruyama T."/>
            <person name="Minagawa J."/>
            <person name="Obokata J."/>
            <person name="Shigenobu S."/>
        </authorList>
    </citation>
    <scope>NUCLEOTIDE SEQUENCE [LARGE SCALE GENOMIC DNA]</scope>
</reference>
<dbReference type="Proteomes" id="UP000735302">
    <property type="component" value="Unassembled WGS sequence"/>
</dbReference>
<evidence type="ECO:0000256" key="2">
    <source>
        <dbReference type="ARBA" id="ARBA00022692"/>
    </source>
</evidence>
<evidence type="ECO:0000256" key="8">
    <source>
        <dbReference type="SAM" id="Phobius"/>
    </source>
</evidence>
<dbReference type="InterPro" id="IPR017452">
    <property type="entry name" value="GPCR_Rhodpsn_7TM"/>
</dbReference>
<dbReference type="Gene3D" id="1.20.1070.10">
    <property type="entry name" value="Rhodopsin 7-helix transmembrane proteins"/>
    <property type="match status" value="1"/>
</dbReference>
<feature type="domain" description="G-protein coupled receptors family 1 profile" evidence="9">
    <location>
        <begin position="44"/>
        <end position="326"/>
    </location>
</feature>
<feature type="transmembrane region" description="Helical" evidence="8">
    <location>
        <begin position="206"/>
        <end position="226"/>
    </location>
</feature>
<feature type="transmembrane region" description="Helical" evidence="8">
    <location>
        <begin position="263"/>
        <end position="287"/>
    </location>
</feature>
<keyword evidence="2 8" id="KW-0812">Transmembrane</keyword>
<feature type="transmembrane region" description="Helical" evidence="8">
    <location>
        <begin position="149"/>
        <end position="168"/>
    </location>
</feature>
<dbReference type="GO" id="GO:0005886">
    <property type="term" value="C:plasma membrane"/>
    <property type="evidence" value="ECO:0007669"/>
    <property type="project" value="TreeGrafter"/>
</dbReference>
<dbReference type="EMBL" id="BLXT01003739">
    <property type="protein sequence ID" value="GFO04620.1"/>
    <property type="molecule type" value="Genomic_DNA"/>
</dbReference>
<evidence type="ECO:0000256" key="3">
    <source>
        <dbReference type="ARBA" id="ARBA00022989"/>
    </source>
</evidence>
<evidence type="ECO:0000256" key="4">
    <source>
        <dbReference type="ARBA" id="ARBA00023040"/>
    </source>
</evidence>
<protein>
    <submittedName>
        <fullName evidence="10">Chemosensory receptor c</fullName>
    </submittedName>
</protein>
<keyword evidence="4" id="KW-0297">G-protein coupled receptor</keyword>
<sequence length="344" mass="38589">MEGNASITASATRSDPISETVFYMASVVWRVCVDPPLCLCSIVLNIINCLVFYRVGLKDGVTAIFMLISISDCLLGFFGTVGGICSTVRYLGPHSVRRSAKTIYTFVLFFIGTTSNVSMYATLDIAVVRWFSVAMPLSVKTVMTTRRQLLAILFLSITSFFAKAFALSNFRVVPVLDPTTNVTQLELVLSPNFRERVAVLDGHQSVTFSLSFVIMAVCLFLLLVALKRSSKFLSQGLTDASNNQDRPTPSVFARRARRREAQVIKVVVLVIAVFLVCNLPIVVLSIIRLIIPEFRRYGNLGRSFEMLFMLGEMAYYINSSVNIFIYYFCNSNYRKVFKLMFGRE</sequence>
<feature type="transmembrane region" description="Helical" evidence="8">
    <location>
        <begin position="27"/>
        <end position="53"/>
    </location>
</feature>
<feature type="transmembrane region" description="Helical" evidence="8">
    <location>
        <begin position="307"/>
        <end position="329"/>
    </location>
</feature>
<evidence type="ECO:0000256" key="7">
    <source>
        <dbReference type="ARBA" id="ARBA00023224"/>
    </source>
</evidence>
<keyword evidence="7" id="KW-0807">Transducer</keyword>
<dbReference type="PANTHER" id="PTHR24243">
    <property type="entry name" value="G-PROTEIN COUPLED RECEPTOR"/>
    <property type="match status" value="1"/>
</dbReference>
<dbReference type="GO" id="GO:0004930">
    <property type="term" value="F:G protein-coupled receptor activity"/>
    <property type="evidence" value="ECO:0007669"/>
    <property type="project" value="UniProtKB-KW"/>
</dbReference>
<dbReference type="Pfam" id="PF00001">
    <property type="entry name" value="7tm_1"/>
    <property type="match status" value="1"/>
</dbReference>
<feature type="transmembrane region" description="Helical" evidence="8">
    <location>
        <begin position="65"/>
        <end position="91"/>
    </location>
</feature>
<evidence type="ECO:0000313" key="11">
    <source>
        <dbReference type="Proteomes" id="UP000735302"/>
    </source>
</evidence>
<organism evidence="10 11">
    <name type="scientific">Plakobranchus ocellatus</name>
    <dbReference type="NCBI Taxonomy" id="259542"/>
    <lineage>
        <taxon>Eukaryota</taxon>
        <taxon>Metazoa</taxon>
        <taxon>Spiralia</taxon>
        <taxon>Lophotrochozoa</taxon>
        <taxon>Mollusca</taxon>
        <taxon>Gastropoda</taxon>
        <taxon>Heterobranchia</taxon>
        <taxon>Euthyneura</taxon>
        <taxon>Panpulmonata</taxon>
        <taxon>Sacoglossa</taxon>
        <taxon>Placobranchoidea</taxon>
        <taxon>Plakobranchidae</taxon>
        <taxon>Plakobranchus</taxon>
    </lineage>
</organism>